<sequence>MARSGAPAPGSLALASGGGGSTACAMATLRPGEREWRWRGRADAVAAQLSWSCGGRGGTMPSGGAAATLCRRRILRGRERAGAGPMGGAPAGGRWRQRGGRRWWRLLLLLMTVDGGGEASWMVPELALVHATSGETATWKASGGTSSSSVPWHFVGPSWWLCSEDVRLVTAVRSVLVLRLEARTTRRQCGGWAT</sequence>
<evidence type="ECO:0000256" key="1">
    <source>
        <dbReference type="SAM" id="MobiDB-lite"/>
    </source>
</evidence>
<feature type="region of interest" description="Disordered" evidence="1">
    <location>
        <begin position="1"/>
        <end position="21"/>
    </location>
</feature>
<reference evidence="2" key="3">
    <citation type="submission" date="2015-04" db="UniProtKB">
        <authorList>
            <consortium name="EnsemblPlants"/>
        </authorList>
    </citation>
    <scope>IDENTIFICATION</scope>
</reference>
<dbReference type="AlphaFoldDB" id="A0A0D9WXV0"/>
<reference evidence="3" key="2">
    <citation type="submission" date="2013-12" db="EMBL/GenBank/DDBJ databases">
        <authorList>
            <person name="Yu Y."/>
            <person name="Lee S."/>
            <person name="de Baynast K."/>
            <person name="Wissotski M."/>
            <person name="Liu L."/>
            <person name="Talag J."/>
            <person name="Goicoechea J."/>
            <person name="Angelova A."/>
            <person name="Jetty R."/>
            <person name="Kudrna D."/>
            <person name="Golser W."/>
            <person name="Rivera L."/>
            <person name="Zhang J."/>
            <person name="Wing R."/>
        </authorList>
    </citation>
    <scope>NUCLEOTIDE SEQUENCE</scope>
</reference>
<feature type="compositionally biased region" description="Low complexity" evidence="1">
    <location>
        <begin position="1"/>
        <end position="15"/>
    </location>
</feature>
<dbReference type="Proteomes" id="UP000032180">
    <property type="component" value="Chromosome 7"/>
</dbReference>
<name>A0A0D9WXV0_9ORYZ</name>
<organism evidence="2 3">
    <name type="scientific">Leersia perrieri</name>
    <dbReference type="NCBI Taxonomy" id="77586"/>
    <lineage>
        <taxon>Eukaryota</taxon>
        <taxon>Viridiplantae</taxon>
        <taxon>Streptophyta</taxon>
        <taxon>Embryophyta</taxon>
        <taxon>Tracheophyta</taxon>
        <taxon>Spermatophyta</taxon>
        <taxon>Magnoliopsida</taxon>
        <taxon>Liliopsida</taxon>
        <taxon>Poales</taxon>
        <taxon>Poaceae</taxon>
        <taxon>BOP clade</taxon>
        <taxon>Oryzoideae</taxon>
        <taxon>Oryzeae</taxon>
        <taxon>Oryzinae</taxon>
        <taxon>Leersia</taxon>
    </lineage>
</organism>
<dbReference type="HOGENOM" id="CLU_1404304_0_0_1"/>
<dbReference type="EnsemblPlants" id="LPERR07G09380.1">
    <property type="protein sequence ID" value="LPERR07G09380.1"/>
    <property type="gene ID" value="LPERR07G09380"/>
</dbReference>
<evidence type="ECO:0000313" key="3">
    <source>
        <dbReference type="Proteomes" id="UP000032180"/>
    </source>
</evidence>
<evidence type="ECO:0000313" key="2">
    <source>
        <dbReference type="EnsemblPlants" id="LPERR07G09380.1"/>
    </source>
</evidence>
<accession>A0A0D9WXV0</accession>
<keyword evidence="3" id="KW-1185">Reference proteome</keyword>
<reference evidence="2 3" key="1">
    <citation type="submission" date="2012-08" db="EMBL/GenBank/DDBJ databases">
        <title>Oryza genome evolution.</title>
        <authorList>
            <person name="Wing R.A."/>
        </authorList>
    </citation>
    <scope>NUCLEOTIDE SEQUENCE</scope>
</reference>
<proteinExistence type="predicted"/>
<dbReference type="PROSITE" id="PS51257">
    <property type="entry name" value="PROKAR_LIPOPROTEIN"/>
    <property type="match status" value="1"/>
</dbReference>
<protein>
    <submittedName>
        <fullName evidence="2">Uncharacterized protein</fullName>
    </submittedName>
</protein>
<dbReference type="Gramene" id="LPERR07G09380.1">
    <property type="protein sequence ID" value="LPERR07G09380.1"/>
    <property type="gene ID" value="LPERR07G09380"/>
</dbReference>